<reference evidence="2" key="1">
    <citation type="submission" date="2023-10" db="EMBL/GenBank/DDBJ databases">
        <title>Genome assembly of Pristionchus species.</title>
        <authorList>
            <person name="Yoshida K."/>
            <person name="Sommer R.J."/>
        </authorList>
    </citation>
    <scope>NUCLEOTIDE SEQUENCE</scope>
    <source>
        <strain evidence="2">RS5133</strain>
    </source>
</reference>
<feature type="non-terminal residue" evidence="2">
    <location>
        <position position="87"/>
    </location>
</feature>
<dbReference type="PROSITE" id="PS50181">
    <property type="entry name" value="FBOX"/>
    <property type="match status" value="1"/>
</dbReference>
<dbReference type="SMART" id="SM00256">
    <property type="entry name" value="FBOX"/>
    <property type="match status" value="1"/>
</dbReference>
<gene>
    <name evidence="2" type="ORF">PFISCL1PPCAC_18346</name>
</gene>
<evidence type="ECO:0000313" key="2">
    <source>
        <dbReference type="EMBL" id="GMT27049.1"/>
    </source>
</evidence>
<proteinExistence type="predicted"/>
<protein>
    <recommendedName>
        <fullName evidence="1">F-box domain-containing protein</fullName>
    </recommendedName>
</protein>
<dbReference type="CDD" id="cd09917">
    <property type="entry name" value="F-box_SF"/>
    <property type="match status" value="1"/>
</dbReference>
<sequence>NIIRDPEEFLIEQTNKAKLNTFAQPAEWDDNDHLSQLPEDALREICAYLNRFDLSIVRRVNQTLHTCIDKCWSKMKKKRADKLTVYQ</sequence>
<dbReference type="InterPro" id="IPR036047">
    <property type="entry name" value="F-box-like_dom_sf"/>
</dbReference>
<dbReference type="EMBL" id="BTSY01000005">
    <property type="protein sequence ID" value="GMT27049.1"/>
    <property type="molecule type" value="Genomic_DNA"/>
</dbReference>
<evidence type="ECO:0000259" key="1">
    <source>
        <dbReference type="PROSITE" id="PS50181"/>
    </source>
</evidence>
<dbReference type="InterPro" id="IPR001810">
    <property type="entry name" value="F-box_dom"/>
</dbReference>
<feature type="non-terminal residue" evidence="2">
    <location>
        <position position="1"/>
    </location>
</feature>
<dbReference type="Pfam" id="PF00646">
    <property type="entry name" value="F-box"/>
    <property type="match status" value="1"/>
</dbReference>
<dbReference type="AlphaFoldDB" id="A0AAV5W531"/>
<evidence type="ECO:0000313" key="3">
    <source>
        <dbReference type="Proteomes" id="UP001432322"/>
    </source>
</evidence>
<dbReference type="SUPFAM" id="SSF81383">
    <property type="entry name" value="F-box domain"/>
    <property type="match status" value="1"/>
</dbReference>
<dbReference type="Proteomes" id="UP001432322">
    <property type="component" value="Unassembled WGS sequence"/>
</dbReference>
<comment type="caution">
    <text evidence="2">The sequence shown here is derived from an EMBL/GenBank/DDBJ whole genome shotgun (WGS) entry which is preliminary data.</text>
</comment>
<accession>A0AAV5W531</accession>
<feature type="domain" description="F-box" evidence="1">
    <location>
        <begin position="31"/>
        <end position="75"/>
    </location>
</feature>
<name>A0AAV5W531_9BILA</name>
<keyword evidence="3" id="KW-1185">Reference proteome</keyword>
<organism evidence="2 3">
    <name type="scientific">Pristionchus fissidentatus</name>
    <dbReference type="NCBI Taxonomy" id="1538716"/>
    <lineage>
        <taxon>Eukaryota</taxon>
        <taxon>Metazoa</taxon>
        <taxon>Ecdysozoa</taxon>
        <taxon>Nematoda</taxon>
        <taxon>Chromadorea</taxon>
        <taxon>Rhabditida</taxon>
        <taxon>Rhabditina</taxon>
        <taxon>Diplogasteromorpha</taxon>
        <taxon>Diplogasteroidea</taxon>
        <taxon>Neodiplogasteridae</taxon>
        <taxon>Pristionchus</taxon>
    </lineage>
</organism>